<feature type="non-terminal residue" evidence="1">
    <location>
        <position position="182"/>
    </location>
</feature>
<keyword evidence="2" id="KW-1185">Reference proteome</keyword>
<name>A0A9N9J3N6_9GLOM</name>
<comment type="caution">
    <text evidence="1">The sequence shown here is derived from an EMBL/GenBank/DDBJ whole genome shotgun (WGS) entry which is preliminary data.</text>
</comment>
<dbReference type="InterPro" id="IPR015915">
    <property type="entry name" value="Kelch-typ_b-propeller"/>
</dbReference>
<evidence type="ECO:0000313" key="2">
    <source>
        <dbReference type="Proteomes" id="UP000789508"/>
    </source>
</evidence>
<dbReference type="SUPFAM" id="SSF50965">
    <property type="entry name" value="Galactose oxidase, central domain"/>
    <property type="match status" value="1"/>
</dbReference>
<dbReference type="Proteomes" id="UP000789508">
    <property type="component" value="Unassembled WGS sequence"/>
</dbReference>
<dbReference type="EMBL" id="CAJVPS010047479">
    <property type="protein sequence ID" value="CAG8763006.1"/>
    <property type="molecule type" value="Genomic_DNA"/>
</dbReference>
<dbReference type="OrthoDB" id="432528at2759"/>
<evidence type="ECO:0000313" key="1">
    <source>
        <dbReference type="EMBL" id="CAG8763006.1"/>
    </source>
</evidence>
<dbReference type="AlphaFoldDB" id="A0A9N9J3N6"/>
<organism evidence="1 2">
    <name type="scientific">Ambispora leptoticha</name>
    <dbReference type="NCBI Taxonomy" id="144679"/>
    <lineage>
        <taxon>Eukaryota</taxon>
        <taxon>Fungi</taxon>
        <taxon>Fungi incertae sedis</taxon>
        <taxon>Mucoromycota</taxon>
        <taxon>Glomeromycotina</taxon>
        <taxon>Glomeromycetes</taxon>
        <taxon>Archaeosporales</taxon>
        <taxon>Ambisporaceae</taxon>
        <taxon>Ambispora</taxon>
    </lineage>
</organism>
<reference evidence="1" key="1">
    <citation type="submission" date="2021-06" db="EMBL/GenBank/DDBJ databases">
        <authorList>
            <person name="Kallberg Y."/>
            <person name="Tangrot J."/>
            <person name="Rosling A."/>
        </authorList>
    </citation>
    <scope>NUCLEOTIDE SEQUENCE</scope>
    <source>
        <strain evidence="1">FL130A</strain>
    </source>
</reference>
<proteinExistence type="predicted"/>
<dbReference type="Gene3D" id="2.120.10.80">
    <property type="entry name" value="Kelch-type beta propeller"/>
    <property type="match status" value="1"/>
</dbReference>
<accession>A0A9N9J3N6</accession>
<dbReference type="InterPro" id="IPR011043">
    <property type="entry name" value="Gal_Oxase/kelch_b-propeller"/>
</dbReference>
<feature type="non-terminal residue" evidence="1">
    <location>
        <position position="1"/>
    </location>
</feature>
<sequence>QTSSLVDNKLYFFGGDLSSTDGINDSTANLTNEVSPIDNSVFIVGRRMYIPNTANPVSNYSPVYKFNPNISLWTTPNIIGFNSSFIKRNDIQPVIDTYGKKYIFGGNNFTGSAMQSVSSYNDMNILDVTSMTWSTITLSNNVPASAAYTATLLQTGLIIYIGGYKSSIVGTFIVSEAISMYE</sequence>
<protein>
    <submittedName>
        <fullName evidence="1">12371_t:CDS:1</fullName>
    </submittedName>
</protein>
<gene>
    <name evidence="1" type="ORF">ALEPTO_LOCUS13734</name>
</gene>